<name>G5G9W8_9BACT</name>
<dbReference type="STRING" id="679199.HMPREF9332_00369"/>
<evidence type="ECO:0008006" key="3">
    <source>
        <dbReference type="Google" id="ProtNLM"/>
    </source>
</evidence>
<evidence type="ECO:0000313" key="2">
    <source>
        <dbReference type="Proteomes" id="UP000015993"/>
    </source>
</evidence>
<dbReference type="EMBL" id="ACZK01000010">
    <property type="protein sequence ID" value="EHG24168.1"/>
    <property type="molecule type" value="Genomic_DNA"/>
</dbReference>
<reference evidence="1 2" key="1">
    <citation type="submission" date="2011-08" db="EMBL/GenBank/DDBJ databases">
        <title>The Genome Sequence of Prevotella sp. oral taxon 302 str. F0323.</title>
        <authorList>
            <consortium name="The Broad Institute Genome Sequencing Platform"/>
            <person name="Earl A."/>
            <person name="Ward D."/>
            <person name="Feldgarden M."/>
            <person name="Gevers D."/>
            <person name="Izard J."/>
            <person name="Blanton J.M."/>
            <person name="Baranova O.V."/>
            <person name="Tanner A.C."/>
            <person name="Dewhirst F.E."/>
            <person name="Young S.K."/>
            <person name="Zeng Q."/>
            <person name="Gargeya S."/>
            <person name="Fitzgerald M."/>
            <person name="Haas B."/>
            <person name="Abouelleil A."/>
            <person name="Alvarado L."/>
            <person name="Arachchi H.M."/>
            <person name="Berlin A."/>
            <person name="Brown A."/>
            <person name="Chapman S.B."/>
            <person name="Chen Z."/>
            <person name="Dunbar C."/>
            <person name="Freedman E."/>
            <person name="Gearin G."/>
            <person name="Gellesch M."/>
            <person name="Goldberg J."/>
            <person name="Griggs A."/>
            <person name="Gujja S."/>
            <person name="Heiman D."/>
            <person name="Howarth C."/>
            <person name="Larson L."/>
            <person name="Lui A."/>
            <person name="MacDonald P.J.P."/>
            <person name="Montmayeur A."/>
            <person name="Murphy C."/>
            <person name="Neiman D."/>
            <person name="Pearson M."/>
            <person name="Priest M."/>
            <person name="Roberts A."/>
            <person name="Saif S."/>
            <person name="Shea T."/>
            <person name="Shenoy N."/>
            <person name="Sisk P."/>
            <person name="Stolte C."/>
            <person name="Sykes S."/>
            <person name="Wortman J."/>
            <person name="Nusbaum C."/>
            <person name="Birren B."/>
        </authorList>
    </citation>
    <scope>NUCLEOTIDE SEQUENCE [LARGE SCALE GENOMIC DNA]</scope>
    <source>
        <strain evidence="1 2">F0323</strain>
    </source>
</reference>
<dbReference type="InterPro" id="IPR021670">
    <property type="entry name" value="DUF3256"/>
</dbReference>
<proteinExistence type="predicted"/>
<evidence type="ECO:0000313" key="1">
    <source>
        <dbReference type="EMBL" id="EHG24168.1"/>
    </source>
</evidence>
<accession>G5G9W8</accession>
<dbReference type="SUPFAM" id="SSF160925">
    <property type="entry name" value="PG1388-like"/>
    <property type="match status" value="1"/>
</dbReference>
<dbReference type="HOGENOM" id="CLU_1298833_0_0_10"/>
<dbReference type="eggNOG" id="ENOG50300GE">
    <property type="taxonomic scope" value="Bacteria"/>
</dbReference>
<organism evidence="1 2">
    <name type="scientific">Alloprevotella rava F0323</name>
    <dbReference type="NCBI Taxonomy" id="679199"/>
    <lineage>
        <taxon>Bacteria</taxon>
        <taxon>Pseudomonadati</taxon>
        <taxon>Bacteroidota</taxon>
        <taxon>Bacteroidia</taxon>
        <taxon>Bacteroidales</taxon>
        <taxon>Prevotellaceae</taxon>
        <taxon>Alloprevotella</taxon>
    </lineage>
</organism>
<dbReference type="Proteomes" id="UP000015993">
    <property type="component" value="Unassembled WGS sequence"/>
</dbReference>
<protein>
    <recommendedName>
        <fullName evidence="3">DUF3256 domain-containing protein</fullName>
    </recommendedName>
</protein>
<gene>
    <name evidence="1" type="ORF">HMPREF9332_00369</name>
</gene>
<dbReference type="AlphaFoldDB" id="G5G9W8"/>
<sequence>MVESATKLQLSLGLANLAKENLYLRLEMRQLIFIFSLIWVCGLQAQSIDSVFVSVPKKYLPLLEENERLNLLDLYNYKMKAETENSFGGRTLMVEKDSAYVELQLTEVSSWELKRLYNLVPDAEGNGWEFDPFYAVTHTITAGYKSSRIYFFDTEWRQIYPPFPLVRLDNFWVDNKELSIGRLDELKRILHTPSVYLHWDAKMSVLTYSVSLEALPLDDAKDAATCLHPIRYEWTGQSFVEIP</sequence>
<comment type="caution">
    <text evidence="1">The sequence shown here is derived from an EMBL/GenBank/DDBJ whole genome shotgun (WGS) entry which is preliminary data.</text>
</comment>
<keyword evidence="2" id="KW-1185">Reference proteome</keyword>
<dbReference type="Pfam" id="PF11644">
    <property type="entry name" value="DUF3256"/>
    <property type="match status" value="1"/>
</dbReference>